<accession>A0AAW3AEU2</accession>
<protein>
    <recommendedName>
        <fullName evidence="3">Reverse transcriptase domain-containing protein</fullName>
    </recommendedName>
</protein>
<comment type="caution">
    <text evidence="1">The sequence shown here is derived from an EMBL/GenBank/DDBJ whole genome shotgun (WGS) entry which is preliminary data.</text>
</comment>
<evidence type="ECO:0008006" key="3">
    <source>
        <dbReference type="Google" id="ProtNLM"/>
    </source>
</evidence>
<dbReference type="AlphaFoldDB" id="A0AAW3AEU2"/>
<sequence>MRHMALARLFHAQQSHLRQHAHGRDYAKKMVLSKITNTVEMHRNVHYHVVIGKRPGRGQQATHRAMQMLITVVDFSEAFDTMDSPIPAKRPQSFPGTRLKHWLRSFLAHRYAQAKLGNRLSKQYALKAGVPKEPFLHHNCVPCKPLLSQSCW</sequence>
<name>A0AAW3AEU2_9TRYP</name>
<dbReference type="Proteomes" id="UP001500131">
    <property type="component" value="Unassembled WGS sequence"/>
</dbReference>
<evidence type="ECO:0000313" key="1">
    <source>
        <dbReference type="EMBL" id="KAL0504230.1"/>
    </source>
</evidence>
<proteinExistence type="predicted"/>
<dbReference type="EMBL" id="JBAMZK010000025">
    <property type="protein sequence ID" value="KAL0504230.1"/>
    <property type="molecule type" value="Genomic_DNA"/>
</dbReference>
<organism evidence="1 2">
    <name type="scientific">Leishmania lindenbergi</name>
    <dbReference type="NCBI Taxonomy" id="651832"/>
    <lineage>
        <taxon>Eukaryota</taxon>
        <taxon>Discoba</taxon>
        <taxon>Euglenozoa</taxon>
        <taxon>Kinetoplastea</taxon>
        <taxon>Metakinetoplastina</taxon>
        <taxon>Trypanosomatida</taxon>
        <taxon>Trypanosomatidae</taxon>
        <taxon>Leishmaniinae</taxon>
        <taxon>Leishmania</taxon>
    </lineage>
</organism>
<keyword evidence="2" id="KW-1185">Reference proteome</keyword>
<gene>
    <name evidence="1" type="ORF">Q4I31_004113</name>
</gene>
<evidence type="ECO:0000313" key="2">
    <source>
        <dbReference type="Proteomes" id="UP001500131"/>
    </source>
</evidence>
<reference evidence="1 2" key="1">
    <citation type="submission" date="2024-02" db="EMBL/GenBank/DDBJ databases">
        <title>FIRST GENOME SEQUENCES OF Leishmania (Viannia) shawi, Leishmania (Viannia) lindenbergi AND Leishmania (Viannia) utingensis.</title>
        <authorList>
            <person name="Resadore F."/>
            <person name="Custodio M.G.F."/>
            <person name="Boite M.C."/>
            <person name="Cupolillo E."/>
            <person name="Ferreira G.E.M."/>
        </authorList>
    </citation>
    <scope>NUCLEOTIDE SEQUENCE [LARGE SCALE GENOMIC DNA]</scope>
    <source>
        <strain evidence="1 2">MHOM/BR/1966/M15733</strain>
    </source>
</reference>